<dbReference type="InterPro" id="IPR007403">
    <property type="entry name" value="DUF456"/>
</dbReference>
<protein>
    <recommendedName>
        <fullName evidence="4">DUF456 domain-containing protein</fullName>
    </recommendedName>
</protein>
<evidence type="ECO:0000313" key="3">
    <source>
        <dbReference type="Proteomes" id="UP000216752"/>
    </source>
</evidence>
<keyword evidence="1" id="KW-1133">Transmembrane helix</keyword>
<evidence type="ECO:0008006" key="4">
    <source>
        <dbReference type="Google" id="ProtNLM"/>
    </source>
</evidence>
<reference evidence="2" key="1">
    <citation type="submission" date="2024-05" db="EMBL/GenBank/DDBJ databases">
        <title>Isolation and characterization of Sporomusa carbonis sp. nov., a carboxydotrophic hydrogenogen in the genus of Sporomusa isolated from a charcoal burning pile.</title>
        <authorList>
            <person name="Boeer T."/>
            <person name="Rosenbaum F."/>
            <person name="Eysell L."/>
            <person name="Mueller V."/>
            <person name="Daniel R."/>
            <person name="Poehlein A."/>
        </authorList>
    </citation>
    <scope>NUCLEOTIDE SEQUENCE [LARGE SCALE GENOMIC DNA]</scope>
    <source>
        <strain evidence="2">DSM 10669</strain>
    </source>
</reference>
<keyword evidence="1" id="KW-0812">Transmembrane</keyword>
<keyword evidence="3" id="KW-1185">Reference proteome</keyword>
<name>A0ABZ3IPD2_9FIRM</name>
<feature type="transmembrane region" description="Helical" evidence="1">
    <location>
        <begin position="112"/>
        <end position="132"/>
    </location>
</feature>
<feature type="transmembrane region" description="Helical" evidence="1">
    <location>
        <begin position="169"/>
        <end position="193"/>
    </location>
</feature>
<feature type="transmembrane region" description="Helical" evidence="1">
    <location>
        <begin position="38"/>
        <end position="61"/>
    </location>
</feature>
<evidence type="ECO:0000256" key="1">
    <source>
        <dbReference type="SAM" id="Phobius"/>
    </source>
</evidence>
<sequence length="198" mass="20161">MVCSTVKTLLIGRLIGATGESVEEVYALLDEGLTAGNLLVILVTVIGIGLTAIGLPGNWLIFFTALGYGYLESFTHMNATVLLLLFGALLIGELAEFVAGSLGAKKENASRAAIAAAFIGGIVGGLVGTGFMPGLGSIAGAIGASFAAGYLAEYAFTGNKEQAARVAKSIVIGQAMGLIFKLAVAIGMVAFIISQLTW</sequence>
<keyword evidence="1" id="KW-0472">Membrane</keyword>
<organism evidence="2 3">
    <name type="scientific">Sporomusa silvacetica DSM 10669</name>
    <dbReference type="NCBI Taxonomy" id="1123289"/>
    <lineage>
        <taxon>Bacteria</taxon>
        <taxon>Bacillati</taxon>
        <taxon>Bacillota</taxon>
        <taxon>Negativicutes</taxon>
        <taxon>Selenomonadales</taxon>
        <taxon>Sporomusaceae</taxon>
        <taxon>Sporomusa</taxon>
    </lineage>
</organism>
<dbReference type="Pfam" id="PF04306">
    <property type="entry name" value="DUF456"/>
    <property type="match status" value="1"/>
</dbReference>
<evidence type="ECO:0000313" key="2">
    <source>
        <dbReference type="EMBL" id="XFO67537.1"/>
    </source>
</evidence>
<dbReference type="Proteomes" id="UP000216752">
    <property type="component" value="Chromosome"/>
</dbReference>
<feature type="transmembrane region" description="Helical" evidence="1">
    <location>
        <begin position="138"/>
        <end position="157"/>
    </location>
</feature>
<proteinExistence type="predicted"/>
<feature type="transmembrane region" description="Helical" evidence="1">
    <location>
        <begin position="81"/>
        <end position="100"/>
    </location>
</feature>
<dbReference type="EMBL" id="CP155573">
    <property type="protein sequence ID" value="XFO67537.1"/>
    <property type="molecule type" value="Genomic_DNA"/>
</dbReference>
<gene>
    <name evidence="2" type="ORF">SPSIL_037360</name>
</gene>
<accession>A0ABZ3IPD2</accession>